<dbReference type="Gene3D" id="3.40.50.10860">
    <property type="entry name" value="Leucine Dehydrogenase, chain A, domain 1"/>
    <property type="match status" value="1"/>
</dbReference>
<evidence type="ECO:0000256" key="3">
    <source>
        <dbReference type="ARBA" id="ARBA00023235"/>
    </source>
</evidence>
<proteinExistence type="inferred from homology"/>
<feature type="domain" description="Glutamate/phenylalanine/leucine/valine/L-tryptophan dehydrogenase dimerisation" evidence="4">
    <location>
        <begin position="62"/>
        <end position="212"/>
    </location>
</feature>
<dbReference type="SUPFAM" id="SSF53223">
    <property type="entry name" value="Aminoacid dehydrogenase-like, N-terminal domain"/>
    <property type="match status" value="1"/>
</dbReference>
<dbReference type="InterPro" id="IPR006097">
    <property type="entry name" value="Glu/Leu/Phe/Val/Trp_DH_dimer"/>
</dbReference>
<dbReference type="SUPFAM" id="SSF53681">
    <property type="entry name" value="Aspartate/glutamate racemase"/>
    <property type="match status" value="2"/>
</dbReference>
<dbReference type="PANTHER" id="PTHR21198">
    <property type="entry name" value="GLUTAMATE RACEMASE"/>
    <property type="match status" value="1"/>
</dbReference>
<dbReference type="GO" id="GO:0016491">
    <property type="term" value="F:oxidoreductase activity"/>
    <property type="evidence" value="ECO:0007669"/>
    <property type="project" value="UniProtKB-KW"/>
</dbReference>
<evidence type="ECO:0000259" key="4">
    <source>
        <dbReference type="Pfam" id="PF02812"/>
    </source>
</evidence>
<dbReference type="GO" id="GO:0006520">
    <property type="term" value="P:amino acid metabolic process"/>
    <property type="evidence" value="ECO:0007669"/>
    <property type="project" value="InterPro"/>
</dbReference>
<reference evidence="5" key="1">
    <citation type="journal article" date="2015" name="Nature">
        <title>Complex archaea that bridge the gap between prokaryotes and eukaryotes.</title>
        <authorList>
            <person name="Spang A."/>
            <person name="Saw J.H."/>
            <person name="Jorgensen S.L."/>
            <person name="Zaremba-Niedzwiedzka K."/>
            <person name="Martijn J."/>
            <person name="Lind A.E."/>
            <person name="van Eijk R."/>
            <person name="Schleper C."/>
            <person name="Guy L."/>
            <person name="Ettema T.J."/>
        </authorList>
    </citation>
    <scope>NUCLEOTIDE SEQUENCE</scope>
</reference>
<evidence type="ECO:0000313" key="5">
    <source>
        <dbReference type="EMBL" id="KKM82515.1"/>
    </source>
</evidence>
<dbReference type="InterPro" id="IPR001920">
    <property type="entry name" value="Asp/Glu_race"/>
</dbReference>
<comment type="similarity">
    <text evidence="1">Belongs to the Glu/Leu/Phe/Val dehydrogenases family.</text>
</comment>
<sequence length="719" mass="80494">MSPKRTKQQGSEKQAEPTTLRKIHLRINKVKLILQEKDKNFYNKHSHLFDQLGEPRQRFIDTINLSMDDGTTKTIKLFLVQHNLAFGPGQGVLSFIKHIHLPKGIGNGSLEDAKDMVENLVLKEVEVAAMEKSLYHALHNVKLGGASSSVALLEVKEVNGQFQIVPLELTKTEVARLSREVGYELVKHRIMGPEGFWPEPDNVTTDEQILNLVEDEALRTLLLKHLLTPVDKELLETLDKVYGHAGEENKIGKRFKNTSEILETPYHDAALMWLKEWRATRRGEMAMEELVSETSKVGKQYKEQVSKTARKYKVIPSIAEDILAVKRFLAVMYQPFRDYKPNGQIVILDTGIAPAIVQHNLSRLKELNKEDIVIICVLAKRLGGSSPKRIEQLCRIYVEAAYNLGAKIVTLCNTMDSNARAIVSKEFSIPILGPIEPAVKAALRFGKAMNIGVIATKATIESGGYVREIKNHDRGARVFSVVAPLLATMADQGEFDTVQSPTMNQETKAILEANLRPLTGKNIDILILGCTHYSVFEDTIHDVWKRCTGKEIHIVDSSKELSLYTLTYLEQNRLLSFRVKHKGSIFSMASKEDTQKFEQGILKITGRNVEVVPMDIGEVVGRLSEKDRLFQKAVVKESKEDVNLRGVIINSGLSAGAKVAIADKLYGAGSIDTNRSNGEILPLELQEEYITEIDKLAAQDKELSKILSHIKELLSNKAK</sequence>
<organism evidence="5">
    <name type="scientific">marine sediment metagenome</name>
    <dbReference type="NCBI Taxonomy" id="412755"/>
    <lineage>
        <taxon>unclassified sequences</taxon>
        <taxon>metagenomes</taxon>
        <taxon>ecological metagenomes</taxon>
    </lineage>
</organism>
<dbReference type="AlphaFoldDB" id="A0A0F9N0Y4"/>
<evidence type="ECO:0000256" key="2">
    <source>
        <dbReference type="ARBA" id="ARBA00023002"/>
    </source>
</evidence>
<dbReference type="Pfam" id="PF02812">
    <property type="entry name" value="ELFV_dehydrog_N"/>
    <property type="match status" value="1"/>
</dbReference>
<accession>A0A0F9N0Y4</accession>
<dbReference type="PANTHER" id="PTHR21198:SF3">
    <property type="entry name" value="GLUTAMATE RACEMASE"/>
    <property type="match status" value="1"/>
</dbReference>
<name>A0A0F9N0Y4_9ZZZZ</name>
<keyword evidence="3" id="KW-0413">Isomerase</keyword>
<protein>
    <recommendedName>
        <fullName evidence="4">Glutamate/phenylalanine/leucine/valine/L-tryptophan dehydrogenase dimerisation domain-containing protein</fullName>
    </recommendedName>
</protein>
<comment type="caution">
    <text evidence="5">The sequence shown here is derived from an EMBL/GenBank/DDBJ whole genome shotgun (WGS) entry which is preliminary data.</text>
</comment>
<gene>
    <name evidence="5" type="ORF">LCGC14_1318760</name>
</gene>
<dbReference type="InterPro" id="IPR015942">
    <property type="entry name" value="Asp/Glu/hydantoin_racemase"/>
</dbReference>
<keyword evidence="2" id="KW-0560">Oxidoreductase</keyword>
<evidence type="ECO:0000256" key="1">
    <source>
        <dbReference type="ARBA" id="ARBA00006382"/>
    </source>
</evidence>
<dbReference type="Pfam" id="PF01177">
    <property type="entry name" value="Asp_Glu_race"/>
    <property type="match status" value="1"/>
</dbReference>
<dbReference type="EMBL" id="LAZR01007852">
    <property type="protein sequence ID" value="KKM82515.1"/>
    <property type="molecule type" value="Genomic_DNA"/>
</dbReference>
<dbReference type="InterPro" id="IPR046346">
    <property type="entry name" value="Aminoacid_DH-like_N_sf"/>
</dbReference>
<dbReference type="Gene3D" id="3.40.50.1860">
    <property type="match status" value="2"/>
</dbReference>
<dbReference type="GO" id="GO:0047661">
    <property type="term" value="F:amino-acid racemase activity"/>
    <property type="evidence" value="ECO:0007669"/>
    <property type="project" value="InterPro"/>
</dbReference>